<evidence type="ECO:0000313" key="10">
    <source>
        <dbReference type="EMBL" id="MFC4012946.1"/>
    </source>
</evidence>
<keyword evidence="6 8" id="KW-1133">Transmembrane helix</keyword>
<feature type="domain" description="ABC transmembrane type-1" evidence="9">
    <location>
        <begin position="72"/>
        <end position="278"/>
    </location>
</feature>
<protein>
    <submittedName>
        <fullName evidence="10">ABC transporter permease</fullName>
    </submittedName>
</protein>
<keyword evidence="11" id="KW-1185">Reference proteome</keyword>
<evidence type="ECO:0000313" key="11">
    <source>
        <dbReference type="Proteomes" id="UP001595851"/>
    </source>
</evidence>
<dbReference type="Gene3D" id="1.10.3720.10">
    <property type="entry name" value="MetI-like"/>
    <property type="match status" value="1"/>
</dbReference>
<comment type="subcellular location">
    <subcellularLocation>
        <location evidence="1 8">Cell membrane</location>
        <topology evidence="1 8">Multi-pass membrane protein</topology>
    </subcellularLocation>
</comment>
<dbReference type="PROSITE" id="PS50928">
    <property type="entry name" value="ABC_TM1"/>
    <property type="match status" value="1"/>
</dbReference>
<feature type="transmembrane region" description="Helical" evidence="8">
    <location>
        <begin position="76"/>
        <end position="98"/>
    </location>
</feature>
<evidence type="ECO:0000256" key="8">
    <source>
        <dbReference type="RuleBase" id="RU363032"/>
    </source>
</evidence>
<proteinExistence type="inferred from homology"/>
<evidence type="ECO:0000256" key="5">
    <source>
        <dbReference type="ARBA" id="ARBA00022692"/>
    </source>
</evidence>
<dbReference type="InterPro" id="IPR000515">
    <property type="entry name" value="MetI-like"/>
</dbReference>
<keyword evidence="3 8" id="KW-0813">Transport</keyword>
<name>A0ABV8GG69_9ACTN</name>
<evidence type="ECO:0000256" key="1">
    <source>
        <dbReference type="ARBA" id="ARBA00004651"/>
    </source>
</evidence>
<evidence type="ECO:0000256" key="4">
    <source>
        <dbReference type="ARBA" id="ARBA00022475"/>
    </source>
</evidence>
<feature type="transmembrane region" description="Helical" evidence="8">
    <location>
        <begin position="110"/>
        <end position="137"/>
    </location>
</feature>
<reference evidence="11" key="1">
    <citation type="journal article" date="2019" name="Int. J. Syst. Evol. Microbiol.">
        <title>The Global Catalogue of Microorganisms (GCM) 10K type strain sequencing project: providing services to taxonomists for standard genome sequencing and annotation.</title>
        <authorList>
            <consortium name="The Broad Institute Genomics Platform"/>
            <consortium name="The Broad Institute Genome Sequencing Center for Infectious Disease"/>
            <person name="Wu L."/>
            <person name="Ma J."/>
        </authorList>
    </citation>
    <scope>NUCLEOTIDE SEQUENCE [LARGE SCALE GENOMIC DNA]</scope>
    <source>
        <strain evidence="11">TBRC 1276</strain>
    </source>
</reference>
<dbReference type="CDD" id="cd06261">
    <property type="entry name" value="TM_PBP2"/>
    <property type="match status" value="1"/>
</dbReference>
<gene>
    <name evidence="10" type="ORF">ACFOY2_37360</name>
</gene>
<dbReference type="PANTHER" id="PTHR42929:SF5">
    <property type="entry name" value="ABC TRANSPORTER PERMEASE PROTEIN"/>
    <property type="match status" value="1"/>
</dbReference>
<feature type="transmembrane region" description="Helical" evidence="8">
    <location>
        <begin position="207"/>
        <end position="230"/>
    </location>
</feature>
<dbReference type="EMBL" id="JBHSBI010000024">
    <property type="protein sequence ID" value="MFC4012946.1"/>
    <property type="molecule type" value="Genomic_DNA"/>
</dbReference>
<dbReference type="Pfam" id="PF00528">
    <property type="entry name" value="BPD_transp_1"/>
    <property type="match status" value="1"/>
</dbReference>
<evidence type="ECO:0000259" key="9">
    <source>
        <dbReference type="PROSITE" id="PS50928"/>
    </source>
</evidence>
<dbReference type="PANTHER" id="PTHR42929">
    <property type="entry name" value="INNER MEMBRANE ABC TRANSPORTER PERMEASE PROTEIN YDCU-RELATED-RELATED"/>
    <property type="match status" value="1"/>
</dbReference>
<organism evidence="10 11">
    <name type="scientific">Nonomuraea purpurea</name>
    <dbReference type="NCBI Taxonomy" id="1849276"/>
    <lineage>
        <taxon>Bacteria</taxon>
        <taxon>Bacillati</taxon>
        <taxon>Actinomycetota</taxon>
        <taxon>Actinomycetes</taxon>
        <taxon>Streptosporangiales</taxon>
        <taxon>Streptosporangiaceae</taxon>
        <taxon>Nonomuraea</taxon>
    </lineage>
</organism>
<feature type="transmembrane region" description="Helical" evidence="8">
    <location>
        <begin position="257"/>
        <end position="278"/>
    </location>
</feature>
<feature type="transmembrane region" description="Helical" evidence="8">
    <location>
        <begin position="12"/>
        <end position="35"/>
    </location>
</feature>
<evidence type="ECO:0000256" key="7">
    <source>
        <dbReference type="ARBA" id="ARBA00023136"/>
    </source>
</evidence>
<evidence type="ECO:0000256" key="6">
    <source>
        <dbReference type="ARBA" id="ARBA00022989"/>
    </source>
</evidence>
<sequence length="292" mass="31225">MTSPAGPRRRPPAALGLLLPGVAALIFAYVLPMVWVGRMSVNRYVDGGGIEQTITGESFAEIVTDPYYLQVAGTTVWLGVVVAALTVVVAYPLAMFLVRTESRFKGLLTMLAIAPMLVSSVARTYGWVIVLGNQGLVNSFLRTLGVSERPLQLSNNFTGVVIALVQIFLPYAVLAMTSGFGRLDRNVEQAAASLGASRRQVFTRVTLPLTLPGVLTGALLVFVLAISAYVTPRLMGGGRVVVLATEIYDQATNRLNWPLAASLSVVLIVIFGVAMAGYQALQRRAERKASGQ</sequence>
<keyword evidence="4" id="KW-1003">Cell membrane</keyword>
<keyword evidence="7 8" id="KW-0472">Membrane</keyword>
<dbReference type="SUPFAM" id="SSF161098">
    <property type="entry name" value="MetI-like"/>
    <property type="match status" value="1"/>
</dbReference>
<evidence type="ECO:0000256" key="2">
    <source>
        <dbReference type="ARBA" id="ARBA00007069"/>
    </source>
</evidence>
<evidence type="ECO:0000256" key="3">
    <source>
        <dbReference type="ARBA" id="ARBA00022448"/>
    </source>
</evidence>
<accession>A0ABV8GG69</accession>
<comment type="similarity">
    <text evidence="2">Belongs to the binding-protein-dependent transport system permease family. CysTW subfamily.</text>
</comment>
<feature type="transmembrane region" description="Helical" evidence="8">
    <location>
        <begin position="157"/>
        <end position="176"/>
    </location>
</feature>
<dbReference type="InterPro" id="IPR035906">
    <property type="entry name" value="MetI-like_sf"/>
</dbReference>
<dbReference type="Proteomes" id="UP001595851">
    <property type="component" value="Unassembled WGS sequence"/>
</dbReference>
<comment type="caution">
    <text evidence="10">The sequence shown here is derived from an EMBL/GenBank/DDBJ whole genome shotgun (WGS) entry which is preliminary data.</text>
</comment>
<dbReference type="RefSeq" id="WP_379532833.1">
    <property type="nucleotide sequence ID" value="NZ_JBHSBI010000024.1"/>
</dbReference>
<keyword evidence="5 8" id="KW-0812">Transmembrane</keyword>